<reference evidence="1" key="1">
    <citation type="submission" date="2022-07" db="EMBL/GenBank/DDBJ databases">
        <authorList>
            <person name="Macas J."/>
            <person name="Novak P."/>
            <person name="Neumann P."/>
        </authorList>
    </citation>
    <scope>NUCLEOTIDE SEQUENCE</scope>
</reference>
<proteinExistence type="predicted"/>
<protein>
    <submittedName>
        <fullName evidence="1">Uncharacterized protein</fullName>
    </submittedName>
</protein>
<organism evidence="1 2">
    <name type="scientific">Cuscuta epithymum</name>
    <dbReference type="NCBI Taxonomy" id="186058"/>
    <lineage>
        <taxon>Eukaryota</taxon>
        <taxon>Viridiplantae</taxon>
        <taxon>Streptophyta</taxon>
        <taxon>Embryophyta</taxon>
        <taxon>Tracheophyta</taxon>
        <taxon>Spermatophyta</taxon>
        <taxon>Magnoliopsida</taxon>
        <taxon>eudicotyledons</taxon>
        <taxon>Gunneridae</taxon>
        <taxon>Pentapetalae</taxon>
        <taxon>asterids</taxon>
        <taxon>lamiids</taxon>
        <taxon>Solanales</taxon>
        <taxon>Convolvulaceae</taxon>
        <taxon>Cuscuteae</taxon>
        <taxon>Cuscuta</taxon>
        <taxon>Cuscuta subgen. Cuscuta</taxon>
    </lineage>
</organism>
<evidence type="ECO:0000313" key="2">
    <source>
        <dbReference type="Proteomes" id="UP001152523"/>
    </source>
</evidence>
<dbReference type="AlphaFoldDB" id="A0AAV0CVW5"/>
<dbReference type="EMBL" id="CAMAPF010000056">
    <property type="protein sequence ID" value="CAH9086512.1"/>
    <property type="molecule type" value="Genomic_DNA"/>
</dbReference>
<name>A0AAV0CVW5_9ASTE</name>
<accession>A0AAV0CVW5</accession>
<sequence length="154" mass="17112">MAALATFPRSATNLANRACKTQGMEYVAIASLLQSVIVTKGGTLIRLLHGFSPILAWFVHLRVKILAWFVFRQINTHPLQNVVTHTRLDSLVSPVLCRLGTADESHSFEEDSFGVDVLSIQSDKSFQSKLSQVSLYGNGDIEALPKIRYVFTVY</sequence>
<comment type="caution">
    <text evidence="1">The sequence shown here is derived from an EMBL/GenBank/DDBJ whole genome shotgun (WGS) entry which is preliminary data.</text>
</comment>
<evidence type="ECO:0000313" key="1">
    <source>
        <dbReference type="EMBL" id="CAH9086512.1"/>
    </source>
</evidence>
<dbReference type="Proteomes" id="UP001152523">
    <property type="component" value="Unassembled WGS sequence"/>
</dbReference>
<keyword evidence="2" id="KW-1185">Reference proteome</keyword>
<gene>
    <name evidence="1" type="ORF">CEPIT_LOCUS9823</name>
</gene>